<evidence type="ECO:0000256" key="1">
    <source>
        <dbReference type="SAM" id="MobiDB-lite"/>
    </source>
</evidence>
<feature type="domain" description="Putative endonuclease Z1" evidence="2">
    <location>
        <begin position="1"/>
        <end position="209"/>
    </location>
</feature>
<reference evidence="3 4" key="1">
    <citation type="submission" date="2015-10" db="EMBL/GenBank/DDBJ databases">
        <title>Genome sequencing and analysis of members of genus Stenotrophomonas.</title>
        <authorList>
            <person name="Patil P.P."/>
            <person name="Midha S."/>
            <person name="Patil P.B."/>
        </authorList>
    </citation>
    <scope>NUCLEOTIDE SEQUENCE [LARGE SCALE GENOMIC DNA]</scope>
    <source>
        <strain evidence="3 4">JCM 9942</strain>
    </source>
</reference>
<dbReference type="Proteomes" id="UP000050836">
    <property type="component" value="Unassembled WGS sequence"/>
</dbReference>
<accession>A0A0R0AAD7</accession>
<dbReference type="AlphaFoldDB" id="A0A0R0AAD7"/>
<sequence length="487" mass="54340">MLVHVTRFNQVQQYVKADVENYVKSLRQRIGRRMGHEEILERFRVIWELDFLPATHEVRAAGLGDIPLDDFSWDEVLKALPDVLEDIDVRMINGTAKDALDYEENKEKGLKVIAIGGDKLARGLTLEGLCTSYFLRASKMYDTLMQMGRWFGYRPGYLDLCRLYTSPDLVEWFQHISDAAAELREEFDLMANSGATPREFGLKVQSHPELMVTSQIKMRSAKTLLLSYSGQLMQTISFSKGDAQKNMAATRRFIGNLGDPQERNKFGNSFGEISNSWSGHLWSNVSVQAVVDFLADYRTNSNAHRVNSAVLAEFIQKMSMLGELTSWNVAVLGKQSGTPILLSPGIEINKISRGAELFDGGRFAIGVLSDPKDETIGLNHQQWEAALQSTIEMWESKKEAKSTERPTTPGGPAIRKVRGLGALGVPPEPDRGLLLLYAVDPQFEKNTSDGLSDVIGFAISFPGSKADARVEYKVNNVGWEQDYGASE</sequence>
<proteinExistence type="predicted"/>
<name>A0A0R0AAD7_9GAMM</name>
<evidence type="ECO:0000313" key="4">
    <source>
        <dbReference type="Proteomes" id="UP000050836"/>
    </source>
</evidence>
<dbReference type="Pfam" id="PF10593">
    <property type="entry name" value="Z1"/>
    <property type="match status" value="1"/>
</dbReference>
<dbReference type="InterPro" id="IPR018310">
    <property type="entry name" value="Put_endonuclease_Z1-dom"/>
</dbReference>
<evidence type="ECO:0000313" key="3">
    <source>
        <dbReference type="EMBL" id="KRG41916.1"/>
    </source>
</evidence>
<feature type="region of interest" description="Disordered" evidence="1">
    <location>
        <begin position="397"/>
        <end position="417"/>
    </location>
</feature>
<evidence type="ECO:0000259" key="2">
    <source>
        <dbReference type="Pfam" id="PF10593"/>
    </source>
</evidence>
<comment type="caution">
    <text evidence="3">The sequence shown here is derived from an EMBL/GenBank/DDBJ whole genome shotgun (WGS) entry which is preliminary data.</text>
</comment>
<organism evidence="3 4">
    <name type="scientific">Stenotrophomonas pictorum JCM 9942</name>
    <dbReference type="NCBI Taxonomy" id="1236960"/>
    <lineage>
        <taxon>Bacteria</taxon>
        <taxon>Pseudomonadati</taxon>
        <taxon>Pseudomonadota</taxon>
        <taxon>Gammaproteobacteria</taxon>
        <taxon>Lysobacterales</taxon>
        <taxon>Lysobacteraceae</taxon>
        <taxon>Stenotrophomonas</taxon>
    </lineage>
</organism>
<gene>
    <name evidence="3" type="ORF">ARC78_10685</name>
</gene>
<dbReference type="EMBL" id="LLXS01000022">
    <property type="protein sequence ID" value="KRG41916.1"/>
    <property type="molecule type" value="Genomic_DNA"/>
</dbReference>
<protein>
    <recommendedName>
        <fullName evidence="2">Putative endonuclease Z1 domain-containing protein</fullName>
    </recommendedName>
</protein>
<keyword evidence="4" id="KW-1185">Reference proteome</keyword>